<dbReference type="EMBL" id="RAVZ01000024">
    <property type="protein sequence ID" value="RKG92486.1"/>
    <property type="molecule type" value="Genomic_DNA"/>
</dbReference>
<dbReference type="AlphaFoldDB" id="A0A3A8JC47"/>
<gene>
    <name evidence="1" type="ORF">D7V88_05815</name>
</gene>
<dbReference type="RefSeq" id="WP_120539604.1">
    <property type="nucleotide sequence ID" value="NZ_RAVZ01000024.1"/>
</dbReference>
<organism evidence="1 2">
    <name type="scientific">Corallococcus terminator</name>
    <dbReference type="NCBI Taxonomy" id="2316733"/>
    <lineage>
        <taxon>Bacteria</taxon>
        <taxon>Pseudomonadati</taxon>
        <taxon>Myxococcota</taxon>
        <taxon>Myxococcia</taxon>
        <taxon>Myxococcales</taxon>
        <taxon>Cystobacterineae</taxon>
        <taxon>Myxococcaceae</taxon>
        <taxon>Corallococcus</taxon>
    </lineage>
</organism>
<evidence type="ECO:0000313" key="1">
    <source>
        <dbReference type="EMBL" id="RKG92486.1"/>
    </source>
</evidence>
<comment type="caution">
    <text evidence="1">The sequence shown here is derived from an EMBL/GenBank/DDBJ whole genome shotgun (WGS) entry which is preliminary data.</text>
</comment>
<dbReference type="SUPFAM" id="SSF51182">
    <property type="entry name" value="RmlC-like cupins"/>
    <property type="match status" value="1"/>
</dbReference>
<dbReference type="Proteomes" id="UP000268094">
    <property type="component" value="Unassembled WGS sequence"/>
</dbReference>
<reference evidence="2" key="1">
    <citation type="submission" date="2018-09" db="EMBL/GenBank/DDBJ databases">
        <authorList>
            <person name="Livingstone P.G."/>
            <person name="Whitworth D.E."/>
        </authorList>
    </citation>
    <scope>NUCLEOTIDE SEQUENCE [LARGE SCALE GENOMIC DNA]</scope>
    <source>
        <strain evidence="2">CA054A</strain>
    </source>
</reference>
<sequence length="266" mass="28945">MSASDEATGAESATEVLGLTRRGHLGAMMSGFVLYALLGEARAAPPSRRLSPGRWVDRQQELARTLASGQVRPEGWCTEVERLAAEVDVAELMAEVRRSRLKAGNVGGTNDPRKRSVVFLDGAGAPRRLNYATALFEFQPHNVITPHGHKNMVSAHMVVEGRFRIRNFDRVRDEDGAMVIRPTRDHLAATGEVSTMCSARDNIHWFVPQGGPATTFDVIISGLDPKAPSYALDAIDPLGGRRLPDGLLVAPIIGFEEASRKYTSSM</sequence>
<protein>
    <recommendedName>
        <fullName evidence="3">Cupin domain-containing protein</fullName>
    </recommendedName>
</protein>
<keyword evidence="2" id="KW-1185">Reference proteome</keyword>
<accession>A0A3A8JC47</accession>
<dbReference type="InterPro" id="IPR011051">
    <property type="entry name" value="RmlC_Cupin_sf"/>
</dbReference>
<dbReference type="OrthoDB" id="7432190at2"/>
<evidence type="ECO:0008006" key="3">
    <source>
        <dbReference type="Google" id="ProtNLM"/>
    </source>
</evidence>
<name>A0A3A8JC47_9BACT</name>
<evidence type="ECO:0000313" key="2">
    <source>
        <dbReference type="Proteomes" id="UP000268094"/>
    </source>
</evidence>
<proteinExistence type="predicted"/>